<comment type="caution">
    <text evidence="1">The sequence shown here is derived from an EMBL/GenBank/DDBJ whole genome shotgun (WGS) entry which is preliminary data.</text>
</comment>
<reference evidence="1 2" key="1">
    <citation type="submission" date="2023-11" db="EMBL/GenBank/DDBJ databases">
        <title>Bacillus jintuensis, isolated from a mudflat on the Beibu Gulf coast.</title>
        <authorList>
            <person name="Li M."/>
        </authorList>
    </citation>
    <scope>NUCLEOTIDE SEQUENCE [LARGE SCALE GENOMIC DNA]</scope>
    <source>
        <strain evidence="1 2">31A1R</strain>
    </source>
</reference>
<protein>
    <submittedName>
        <fullName evidence="1">Uncharacterized protein</fullName>
    </submittedName>
</protein>
<dbReference type="EMBL" id="JAXOFX010000006">
    <property type="protein sequence ID" value="MDZ5472341.1"/>
    <property type="molecule type" value="Genomic_DNA"/>
</dbReference>
<dbReference type="RefSeq" id="WP_322446633.1">
    <property type="nucleotide sequence ID" value="NZ_JAXOFX010000006.1"/>
</dbReference>
<keyword evidence="2" id="KW-1185">Reference proteome</keyword>
<name>A0ABU5IYY3_9BACI</name>
<sequence length="43" mass="5007">MSWSEYCVVNERFDVAIYKTENVFEHIKEACPNGLDVHFDNVG</sequence>
<organism evidence="1 2">
    <name type="scientific">Robertmurraya mangrovi</name>
    <dbReference type="NCBI Taxonomy" id="3098077"/>
    <lineage>
        <taxon>Bacteria</taxon>
        <taxon>Bacillati</taxon>
        <taxon>Bacillota</taxon>
        <taxon>Bacilli</taxon>
        <taxon>Bacillales</taxon>
        <taxon>Bacillaceae</taxon>
        <taxon>Robertmurraya</taxon>
    </lineage>
</organism>
<accession>A0ABU5IYY3</accession>
<proteinExistence type="predicted"/>
<dbReference type="Proteomes" id="UP001290455">
    <property type="component" value="Unassembled WGS sequence"/>
</dbReference>
<evidence type="ECO:0000313" key="2">
    <source>
        <dbReference type="Proteomes" id="UP001290455"/>
    </source>
</evidence>
<evidence type="ECO:0000313" key="1">
    <source>
        <dbReference type="EMBL" id="MDZ5472341.1"/>
    </source>
</evidence>
<dbReference type="Gene3D" id="3.40.50.720">
    <property type="entry name" value="NAD(P)-binding Rossmann-like Domain"/>
    <property type="match status" value="1"/>
</dbReference>
<gene>
    <name evidence="1" type="ORF">SM124_11335</name>
</gene>